<dbReference type="InterPro" id="IPR000620">
    <property type="entry name" value="EamA_dom"/>
</dbReference>
<comment type="subcellular location">
    <subcellularLocation>
        <location evidence="1">Endomembrane system</location>
        <topology evidence="1">Multi-pass membrane protein</topology>
    </subcellularLocation>
</comment>
<feature type="transmembrane region" description="Helical" evidence="3">
    <location>
        <begin position="51"/>
        <end position="71"/>
    </location>
</feature>
<dbReference type="EMBL" id="CP068595">
    <property type="protein sequence ID" value="QQZ64029.1"/>
    <property type="molecule type" value="Genomic_DNA"/>
</dbReference>
<dbReference type="AlphaFoldDB" id="A0A974SFZ0"/>
<evidence type="ECO:0000313" key="5">
    <source>
        <dbReference type="EMBL" id="QQZ64029.1"/>
    </source>
</evidence>
<name>A0A974SFZ0_9BACL</name>
<feature type="transmembrane region" description="Helical" evidence="3">
    <location>
        <begin position="23"/>
        <end position="44"/>
    </location>
</feature>
<feature type="transmembrane region" description="Helical" evidence="3">
    <location>
        <begin position="77"/>
        <end position="95"/>
    </location>
</feature>
<sequence length="98" mass="10729">MLASAIFTSVGQATWKVSNGENFLYLFIGLISYFIGAVLMIIAFKHGSLSILHPLLSTGYIFSIFIGFFWLNEMIDFKTIVGILFVSAGAIIIGAEND</sequence>
<dbReference type="Pfam" id="PF00892">
    <property type="entry name" value="EamA"/>
    <property type="match status" value="1"/>
</dbReference>
<dbReference type="SUPFAM" id="SSF103481">
    <property type="entry name" value="Multidrug resistance efflux transporter EmrE"/>
    <property type="match status" value="1"/>
</dbReference>
<evidence type="ECO:0000256" key="3">
    <source>
        <dbReference type="SAM" id="Phobius"/>
    </source>
</evidence>
<evidence type="ECO:0000256" key="1">
    <source>
        <dbReference type="ARBA" id="ARBA00004127"/>
    </source>
</evidence>
<dbReference type="Proteomes" id="UP000595841">
    <property type="component" value="Chromosome"/>
</dbReference>
<evidence type="ECO:0000259" key="4">
    <source>
        <dbReference type="Pfam" id="PF00892"/>
    </source>
</evidence>
<gene>
    <name evidence="5" type="ORF">JI735_05720</name>
</gene>
<accession>A0A974SFZ0</accession>
<reference evidence="5 6" key="1">
    <citation type="submission" date="2021-01" db="EMBL/GenBank/DDBJ databases">
        <title>Whole genome sequence of Paenibacillus sonchi LMG 24727 for comparative genomics.</title>
        <authorList>
            <person name="Lee G."/>
            <person name="Kim M.-J."/>
            <person name="Lim K."/>
            <person name="Shin J.-H."/>
        </authorList>
    </citation>
    <scope>NUCLEOTIDE SEQUENCE [LARGE SCALE GENOMIC DNA]</scope>
    <source>
        <strain evidence="5 6">LMG 24727</strain>
    </source>
</reference>
<protein>
    <submittedName>
        <fullName evidence="5">DMT family transporter</fullName>
    </submittedName>
</protein>
<keyword evidence="6" id="KW-1185">Reference proteome</keyword>
<proteinExistence type="inferred from homology"/>
<evidence type="ECO:0000256" key="2">
    <source>
        <dbReference type="ARBA" id="ARBA00007362"/>
    </source>
</evidence>
<dbReference type="Gene3D" id="1.10.3730.20">
    <property type="match status" value="1"/>
</dbReference>
<feature type="domain" description="EamA" evidence="4">
    <location>
        <begin position="12"/>
        <end position="93"/>
    </location>
</feature>
<comment type="similarity">
    <text evidence="2">Belongs to the EamA transporter family.</text>
</comment>
<keyword evidence="3" id="KW-1133">Transmembrane helix</keyword>
<keyword evidence="3" id="KW-0472">Membrane</keyword>
<dbReference type="KEGG" id="pson:JI735_05720"/>
<dbReference type="InterPro" id="IPR037185">
    <property type="entry name" value="EmrE-like"/>
</dbReference>
<dbReference type="GO" id="GO:0016020">
    <property type="term" value="C:membrane"/>
    <property type="evidence" value="ECO:0007669"/>
    <property type="project" value="InterPro"/>
</dbReference>
<organism evidence="5 6">
    <name type="scientific">Paenibacillus sonchi</name>
    <dbReference type="NCBI Taxonomy" id="373687"/>
    <lineage>
        <taxon>Bacteria</taxon>
        <taxon>Bacillati</taxon>
        <taxon>Bacillota</taxon>
        <taxon>Bacilli</taxon>
        <taxon>Bacillales</taxon>
        <taxon>Paenibacillaceae</taxon>
        <taxon>Paenibacillus</taxon>
        <taxon>Paenibacillus sonchi group</taxon>
    </lineage>
</organism>
<evidence type="ECO:0000313" key="6">
    <source>
        <dbReference type="Proteomes" id="UP000595841"/>
    </source>
</evidence>
<keyword evidence="3" id="KW-0812">Transmembrane</keyword>